<keyword evidence="2" id="KW-0732">Signal</keyword>
<gene>
    <name evidence="3" type="ORF">LACBIDRAFT_328207</name>
</gene>
<feature type="signal peptide" evidence="2">
    <location>
        <begin position="1"/>
        <end position="17"/>
    </location>
</feature>
<reference evidence="3 4" key="1">
    <citation type="journal article" date="2008" name="Nature">
        <title>The genome of Laccaria bicolor provides insights into mycorrhizal symbiosis.</title>
        <authorList>
            <person name="Martin F."/>
            <person name="Aerts A."/>
            <person name="Ahren D."/>
            <person name="Brun A."/>
            <person name="Danchin E.G.J."/>
            <person name="Duchaussoy F."/>
            <person name="Gibon J."/>
            <person name="Kohler A."/>
            <person name="Lindquist E."/>
            <person name="Pereda V."/>
            <person name="Salamov A."/>
            <person name="Shapiro H.J."/>
            <person name="Wuyts J."/>
            <person name="Blaudez D."/>
            <person name="Buee M."/>
            <person name="Brokstein P."/>
            <person name="Canbaeck B."/>
            <person name="Cohen D."/>
            <person name="Courty P.E."/>
            <person name="Coutinho P.M."/>
            <person name="Delaruelle C."/>
            <person name="Detter J.C."/>
            <person name="Deveau A."/>
            <person name="DiFazio S."/>
            <person name="Duplessis S."/>
            <person name="Fraissinet-Tachet L."/>
            <person name="Lucic E."/>
            <person name="Frey-Klett P."/>
            <person name="Fourrey C."/>
            <person name="Feussner I."/>
            <person name="Gay G."/>
            <person name="Grimwood J."/>
            <person name="Hoegger P.J."/>
            <person name="Jain P."/>
            <person name="Kilaru S."/>
            <person name="Labbe J."/>
            <person name="Lin Y.C."/>
            <person name="Legue V."/>
            <person name="Le Tacon F."/>
            <person name="Marmeisse R."/>
            <person name="Melayah D."/>
            <person name="Montanini B."/>
            <person name="Muratet M."/>
            <person name="Nehls U."/>
            <person name="Niculita-Hirzel H."/>
            <person name="Oudot-Le Secq M.P."/>
            <person name="Peter M."/>
            <person name="Quesneville H."/>
            <person name="Rajashekar B."/>
            <person name="Reich M."/>
            <person name="Rouhier N."/>
            <person name="Schmutz J."/>
            <person name="Yin T."/>
            <person name="Chalot M."/>
            <person name="Henrissat B."/>
            <person name="Kuees U."/>
            <person name="Lucas S."/>
            <person name="Van de Peer Y."/>
            <person name="Podila G.K."/>
            <person name="Polle A."/>
            <person name="Pukkila P.J."/>
            <person name="Richardson P.M."/>
            <person name="Rouze P."/>
            <person name="Sanders I.R."/>
            <person name="Stajich J.E."/>
            <person name="Tunlid A."/>
            <person name="Tuskan G."/>
            <person name="Grigoriev I.V."/>
        </authorList>
    </citation>
    <scope>NUCLEOTIDE SEQUENCE [LARGE SCALE GENOMIC DNA]</scope>
    <source>
        <strain evidence="4">S238N-H82 / ATCC MYA-4686</strain>
    </source>
</reference>
<feature type="region of interest" description="Disordered" evidence="1">
    <location>
        <begin position="194"/>
        <end position="221"/>
    </location>
</feature>
<dbReference type="InParanoid" id="B0DE28"/>
<feature type="region of interest" description="Disordered" evidence="1">
    <location>
        <begin position="26"/>
        <end position="58"/>
    </location>
</feature>
<dbReference type="GeneID" id="6077891"/>
<dbReference type="HOGENOM" id="CLU_1026995_0_0_1"/>
<evidence type="ECO:0000256" key="1">
    <source>
        <dbReference type="SAM" id="MobiDB-lite"/>
    </source>
</evidence>
<accession>B0DE28</accession>
<dbReference type="KEGG" id="lbc:LACBIDRAFT_328207"/>
<name>B0DE28_LACBS</name>
<evidence type="ECO:0000313" key="4">
    <source>
        <dbReference type="Proteomes" id="UP000001194"/>
    </source>
</evidence>
<dbReference type="EMBL" id="DS547105">
    <property type="protein sequence ID" value="EDR07317.1"/>
    <property type="molecule type" value="Genomic_DNA"/>
</dbReference>
<feature type="region of interest" description="Disordered" evidence="1">
    <location>
        <begin position="109"/>
        <end position="161"/>
    </location>
</feature>
<feature type="compositionally biased region" description="Basic and acidic residues" evidence="1">
    <location>
        <begin position="115"/>
        <end position="161"/>
    </location>
</feature>
<proteinExistence type="predicted"/>
<evidence type="ECO:0000313" key="3">
    <source>
        <dbReference type="EMBL" id="EDR07317.1"/>
    </source>
</evidence>
<evidence type="ECO:0000256" key="2">
    <source>
        <dbReference type="SAM" id="SignalP"/>
    </source>
</evidence>
<dbReference type="OrthoDB" id="3121515at2759"/>
<dbReference type="Proteomes" id="UP000001194">
    <property type="component" value="Unassembled WGS sequence"/>
</dbReference>
<dbReference type="RefSeq" id="XP_001882248.1">
    <property type="nucleotide sequence ID" value="XM_001882213.1"/>
</dbReference>
<dbReference type="AlphaFoldDB" id="B0DE28"/>
<feature type="compositionally biased region" description="Polar residues" evidence="1">
    <location>
        <begin position="37"/>
        <end position="58"/>
    </location>
</feature>
<feature type="chain" id="PRO_5002749039" evidence="2">
    <location>
        <begin position="18"/>
        <end position="271"/>
    </location>
</feature>
<keyword evidence="4" id="KW-1185">Reference proteome</keyword>
<sequence>MQFFSLHWVFTLEPLCALFHDPPIPSAGEQVQEPGHDNTSLTPIDSNLTSLASNDSSSDLTALRIAHTTRKEALDQRELGLAARQERIEGMDERVREVQKVAGYHEEAVGQQEKAVGRREKEAEKRERAVERRERGIESEVEERSKRVQELEETRDARHGALDTSTLSHSWPITLLRSVVFRVLGDKTSLFLFPSPNPSSSIQNSNAPTTTTPKEDPDATGKRDAICTFQQADGGVTSYFWGLACACEEVDWGWDFELVEEEEQEVVLLTA</sequence>
<protein>
    <submittedName>
        <fullName evidence="3">Predicted protein</fullName>
    </submittedName>
</protein>
<organism evidence="4">
    <name type="scientific">Laccaria bicolor (strain S238N-H82 / ATCC MYA-4686)</name>
    <name type="common">Bicoloured deceiver</name>
    <name type="synonym">Laccaria laccata var. bicolor</name>
    <dbReference type="NCBI Taxonomy" id="486041"/>
    <lineage>
        <taxon>Eukaryota</taxon>
        <taxon>Fungi</taxon>
        <taxon>Dikarya</taxon>
        <taxon>Basidiomycota</taxon>
        <taxon>Agaricomycotina</taxon>
        <taxon>Agaricomycetes</taxon>
        <taxon>Agaricomycetidae</taxon>
        <taxon>Agaricales</taxon>
        <taxon>Agaricineae</taxon>
        <taxon>Hydnangiaceae</taxon>
        <taxon>Laccaria</taxon>
    </lineage>
</organism>
<feature type="compositionally biased region" description="Low complexity" evidence="1">
    <location>
        <begin position="194"/>
        <end position="206"/>
    </location>
</feature>